<sequence length="78" mass="8301">MKPTRRAGMRPAADRSAPADAPARDADPAAPRGAFTAPPKRNPLVAAALLRKAGAHRKSHKALRRGRRSRGEDGTPDE</sequence>
<feature type="compositionally biased region" description="Basic residues" evidence="1">
    <location>
        <begin position="53"/>
        <end position="68"/>
    </location>
</feature>
<dbReference type="OrthoDB" id="9995381at2"/>
<dbReference type="RefSeq" id="WP_028312001.1">
    <property type="nucleotide sequence ID" value="NZ_AXWS01000014.1"/>
</dbReference>
<evidence type="ECO:0000256" key="1">
    <source>
        <dbReference type="SAM" id="MobiDB-lite"/>
    </source>
</evidence>
<reference evidence="3" key="1">
    <citation type="submission" date="2025-08" db="UniProtKB">
        <authorList>
            <consortium name="RefSeq"/>
        </authorList>
    </citation>
    <scope>IDENTIFICATION</scope>
</reference>
<evidence type="ECO:0000313" key="3">
    <source>
        <dbReference type="RefSeq" id="WP_028312001.1"/>
    </source>
</evidence>
<name>A0A8B6X527_9BURK</name>
<organism evidence="2 3">
    <name type="scientific">Derxia gummosa DSM 723</name>
    <dbReference type="NCBI Taxonomy" id="1121388"/>
    <lineage>
        <taxon>Bacteria</taxon>
        <taxon>Pseudomonadati</taxon>
        <taxon>Pseudomonadota</taxon>
        <taxon>Betaproteobacteria</taxon>
        <taxon>Burkholderiales</taxon>
        <taxon>Alcaligenaceae</taxon>
        <taxon>Derxia</taxon>
    </lineage>
</organism>
<accession>A0A8B6X527</accession>
<dbReference type="Proteomes" id="UP000675920">
    <property type="component" value="Unplaced"/>
</dbReference>
<feature type="compositionally biased region" description="Basic and acidic residues" evidence="1">
    <location>
        <begin position="69"/>
        <end position="78"/>
    </location>
</feature>
<feature type="region of interest" description="Disordered" evidence="1">
    <location>
        <begin position="1"/>
        <end position="78"/>
    </location>
</feature>
<keyword evidence="2" id="KW-1185">Reference proteome</keyword>
<dbReference type="AlphaFoldDB" id="A0A8B6X527"/>
<feature type="compositionally biased region" description="Low complexity" evidence="1">
    <location>
        <begin position="10"/>
        <end position="21"/>
    </location>
</feature>
<protein>
    <submittedName>
        <fullName evidence="3">Uncharacterized protein</fullName>
    </submittedName>
</protein>
<evidence type="ECO:0000313" key="2">
    <source>
        <dbReference type="Proteomes" id="UP000675920"/>
    </source>
</evidence>
<proteinExistence type="predicted"/>